<reference evidence="3 4" key="1">
    <citation type="journal article" date="2024" name="Nat. Commun.">
        <title>Phylogenomics reveals the evolutionary origins of lichenization in chlorophyte algae.</title>
        <authorList>
            <person name="Puginier C."/>
            <person name="Libourel C."/>
            <person name="Otte J."/>
            <person name="Skaloud P."/>
            <person name="Haon M."/>
            <person name="Grisel S."/>
            <person name="Petersen M."/>
            <person name="Berrin J.G."/>
            <person name="Delaux P.M."/>
            <person name="Dal Grande F."/>
            <person name="Keller J."/>
        </authorList>
    </citation>
    <scope>NUCLEOTIDE SEQUENCE [LARGE SCALE GENOMIC DNA]</scope>
    <source>
        <strain evidence="3 4">SAG 245.80</strain>
    </source>
</reference>
<comment type="caution">
    <text evidence="3">The sequence shown here is derived from an EMBL/GenBank/DDBJ whole genome shotgun (WGS) entry which is preliminary data.</text>
</comment>
<gene>
    <name evidence="3" type="ORF">WJX81_002060</name>
</gene>
<feature type="compositionally biased region" description="Low complexity" evidence="2">
    <location>
        <begin position="310"/>
        <end position="340"/>
    </location>
</feature>
<evidence type="ECO:0000256" key="1">
    <source>
        <dbReference type="SAM" id="Coils"/>
    </source>
</evidence>
<evidence type="ECO:0008006" key="5">
    <source>
        <dbReference type="Google" id="ProtNLM"/>
    </source>
</evidence>
<name>A0AAW1S641_9CHLO</name>
<feature type="compositionally biased region" description="Low complexity" evidence="2">
    <location>
        <begin position="257"/>
        <end position="274"/>
    </location>
</feature>
<sequence>MSAAVAPAAKDGDGLGSRISKRPRNNDLCYKCYLRWSHYKHRLHGQPVLPAETEACASVTSAFLQVMSILFEVESLRIDEPRNILALLSTNTRRTKVVELSSGTHRVPDELRRHSLSDGVGGQYSTNLDRNRYGQDDQYLSTVIRYDLEFLRLCPCLVDVEIVDAKYGMATCLVSAGDDFCTCASQLDHSPATAAVPEHAQDAAAAAGGPSDSTGGPALPPGAVAAVPWPSPGSELLSGPHSALLQGFNPIMNPSTGHAASGGSEAGVGAAAHGKQGGGAEAARAREGVTTRPRSKMYSGAASGKGEATGGLRRTSSRTPSSAGSRGRAGSAPAGRQRPATASSRPGTARLATPSRPERIGESGDSEVDEGGAAGEETDSAGEGKGEGAGPRRPGSAAGAGGVRGDKDEELRRLQEEVRVLKASRVALEGRLEDARAKELSTRAAADALRADLDATRAANQRANAMPAQGQVLGQHTWELAKERLAARSQVSVPRMVNVLRVEVQRLNVAKREAEARATANQALADAARAELANYLAASAAGGGGGGCGSANGEAASSDRAAIPGIPPDVEKYMLRQQLQEALAEKQRLAAEADALRECLNTTSCGPALRGQQQAAAQQAALAQAHNAQHTHALMQAHIAAQQQQHSQPQQAPQALANAITAQPQAGQKRKPDAAFAGMPPASQPLAAAPAPVQPVAGHPLPSGGYYGMPGSMAPVVDASAWVSLRPGTINGDGMAHGVAVPGGLLGLGGPASGSQAL</sequence>
<accession>A0AAW1S641</accession>
<keyword evidence="1" id="KW-0175">Coiled coil</keyword>
<feature type="region of interest" description="Disordered" evidence="2">
    <location>
        <begin position="661"/>
        <end position="693"/>
    </location>
</feature>
<dbReference type="Proteomes" id="UP001445335">
    <property type="component" value="Unassembled WGS sequence"/>
</dbReference>
<proteinExistence type="predicted"/>
<feature type="compositionally biased region" description="Low complexity" evidence="2">
    <location>
        <begin position="680"/>
        <end position="693"/>
    </location>
</feature>
<protein>
    <recommendedName>
        <fullName evidence="5">C2H2-type domain-containing protein</fullName>
    </recommendedName>
</protein>
<evidence type="ECO:0000313" key="4">
    <source>
        <dbReference type="Proteomes" id="UP001445335"/>
    </source>
</evidence>
<feature type="region of interest" description="Disordered" evidence="2">
    <location>
        <begin position="197"/>
        <end position="231"/>
    </location>
</feature>
<feature type="region of interest" description="Disordered" evidence="2">
    <location>
        <begin position="255"/>
        <end position="408"/>
    </location>
</feature>
<dbReference type="AlphaFoldDB" id="A0AAW1S641"/>
<evidence type="ECO:0000256" key="2">
    <source>
        <dbReference type="SAM" id="MobiDB-lite"/>
    </source>
</evidence>
<dbReference type="EMBL" id="JALJOU010000011">
    <property type="protein sequence ID" value="KAK9840948.1"/>
    <property type="molecule type" value="Genomic_DNA"/>
</dbReference>
<keyword evidence="4" id="KW-1185">Reference proteome</keyword>
<organism evidence="3 4">
    <name type="scientific">Elliptochloris bilobata</name>
    <dbReference type="NCBI Taxonomy" id="381761"/>
    <lineage>
        <taxon>Eukaryota</taxon>
        <taxon>Viridiplantae</taxon>
        <taxon>Chlorophyta</taxon>
        <taxon>core chlorophytes</taxon>
        <taxon>Trebouxiophyceae</taxon>
        <taxon>Trebouxiophyceae incertae sedis</taxon>
        <taxon>Elliptochloris clade</taxon>
        <taxon>Elliptochloris</taxon>
    </lineage>
</organism>
<feature type="compositionally biased region" description="Acidic residues" evidence="2">
    <location>
        <begin position="364"/>
        <end position="380"/>
    </location>
</feature>
<feature type="coiled-coil region" evidence="1">
    <location>
        <begin position="572"/>
        <end position="599"/>
    </location>
</feature>
<evidence type="ECO:0000313" key="3">
    <source>
        <dbReference type="EMBL" id="KAK9840948.1"/>
    </source>
</evidence>